<comment type="catalytic activity">
    <reaction evidence="9">
        <text>L-leucine + 2-oxoglutarate = 4-methyl-2-oxopentanoate + L-glutamate</text>
        <dbReference type="Rhea" id="RHEA:18321"/>
        <dbReference type="ChEBI" id="CHEBI:16810"/>
        <dbReference type="ChEBI" id="CHEBI:17865"/>
        <dbReference type="ChEBI" id="CHEBI:29985"/>
        <dbReference type="ChEBI" id="CHEBI:57427"/>
        <dbReference type="EC" id="2.6.1.42"/>
    </reaction>
</comment>
<evidence type="ECO:0000256" key="5">
    <source>
        <dbReference type="ARBA" id="ARBA00009320"/>
    </source>
</evidence>
<dbReference type="InterPro" id="IPR050571">
    <property type="entry name" value="Class-IV_PLP-Dep_Aminotrnsfr"/>
</dbReference>
<dbReference type="GO" id="GO:0008483">
    <property type="term" value="F:transaminase activity"/>
    <property type="evidence" value="ECO:0007669"/>
    <property type="project" value="UniProtKB-KW"/>
</dbReference>
<dbReference type="PANTHER" id="PTHR42743">
    <property type="entry name" value="AMINO-ACID AMINOTRANSFERASE"/>
    <property type="match status" value="1"/>
</dbReference>
<dbReference type="RefSeq" id="WP_310127122.1">
    <property type="nucleotide sequence ID" value="NZ_JAVDQV010000021.1"/>
</dbReference>
<comment type="pathway">
    <text evidence="2">Amino-acid biosynthesis; L-isoleucine biosynthesis; L-isoleucine from 2-oxobutanoate: step 4/4.</text>
</comment>
<dbReference type="Proteomes" id="UP001264340">
    <property type="component" value="Unassembled WGS sequence"/>
</dbReference>
<dbReference type="CDD" id="cd00449">
    <property type="entry name" value="PLPDE_IV"/>
    <property type="match status" value="1"/>
</dbReference>
<dbReference type="Gene3D" id="3.30.470.10">
    <property type="match status" value="1"/>
</dbReference>
<evidence type="ECO:0000256" key="8">
    <source>
        <dbReference type="ARBA" id="ARBA00048798"/>
    </source>
</evidence>
<dbReference type="InterPro" id="IPR043131">
    <property type="entry name" value="BCAT-like_N"/>
</dbReference>
<dbReference type="InterPro" id="IPR036038">
    <property type="entry name" value="Aminotransferase-like"/>
</dbReference>
<comment type="catalytic activity">
    <reaction evidence="7">
        <text>L-valine + 2-oxoglutarate = 3-methyl-2-oxobutanoate + L-glutamate</text>
        <dbReference type="Rhea" id="RHEA:24813"/>
        <dbReference type="ChEBI" id="CHEBI:11851"/>
        <dbReference type="ChEBI" id="CHEBI:16810"/>
        <dbReference type="ChEBI" id="CHEBI:29985"/>
        <dbReference type="ChEBI" id="CHEBI:57762"/>
        <dbReference type="EC" id="2.6.1.42"/>
    </reaction>
</comment>
<evidence type="ECO:0000313" key="10">
    <source>
        <dbReference type="EMBL" id="MDR6412822.1"/>
    </source>
</evidence>
<evidence type="ECO:0000256" key="2">
    <source>
        <dbReference type="ARBA" id="ARBA00004824"/>
    </source>
</evidence>
<keyword evidence="10" id="KW-0808">Transferase</keyword>
<evidence type="ECO:0000256" key="7">
    <source>
        <dbReference type="ARBA" id="ARBA00048212"/>
    </source>
</evidence>
<organism evidence="10 11">
    <name type="scientific">Paraburkholderia terricola</name>
    <dbReference type="NCBI Taxonomy" id="169427"/>
    <lineage>
        <taxon>Bacteria</taxon>
        <taxon>Pseudomonadati</taxon>
        <taxon>Pseudomonadota</taxon>
        <taxon>Betaproteobacteria</taxon>
        <taxon>Burkholderiales</taxon>
        <taxon>Burkholderiaceae</taxon>
        <taxon>Paraburkholderia</taxon>
    </lineage>
</organism>
<evidence type="ECO:0000256" key="3">
    <source>
        <dbReference type="ARBA" id="ARBA00004931"/>
    </source>
</evidence>
<evidence type="ECO:0000256" key="1">
    <source>
        <dbReference type="ARBA" id="ARBA00003109"/>
    </source>
</evidence>
<comment type="function">
    <text evidence="1">Acts on leucine, isoleucine and valine.</text>
</comment>
<dbReference type="Gene3D" id="3.20.10.10">
    <property type="entry name" value="D-amino Acid Aminotransferase, subunit A, domain 2"/>
    <property type="match status" value="1"/>
</dbReference>
<proteinExistence type="inferred from homology"/>
<dbReference type="EMBL" id="JAVDRP010000025">
    <property type="protein sequence ID" value="MDR6412822.1"/>
    <property type="molecule type" value="Genomic_DNA"/>
</dbReference>
<comment type="pathway">
    <text evidence="4">Amino-acid biosynthesis; L-leucine biosynthesis; L-leucine from 3-methyl-2-oxobutanoate: step 4/4.</text>
</comment>
<dbReference type="SUPFAM" id="SSF56752">
    <property type="entry name" value="D-aminoacid aminotransferase-like PLP-dependent enzymes"/>
    <property type="match status" value="1"/>
</dbReference>
<dbReference type="GO" id="GO:0016829">
    <property type="term" value="F:lyase activity"/>
    <property type="evidence" value="ECO:0007669"/>
    <property type="project" value="UniProtKB-KW"/>
</dbReference>
<comment type="pathway">
    <text evidence="3">Amino-acid biosynthesis; L-valine biosynthesis; L-valine from pyruvate: step 4/4.</text>
</comment>
<dbReference type="InterPro" id="IPR001544">
    <property type="entry name" value="Aminotrans_IV"/>
</dbReference>
<comment type="caution">
    <text evidence="10">The sequence shown here is derived from an EMBL/GenBank/DDBJ whole genome shotgun (WGS) entry which is preliminary data.</text>
</comment>
<dbReference type="InterPro" id="IPR043132">
    <property type="entry name" value="BCAT-like_C"/>
</dbReference>
<protein>
    <recommendedName>
        <fullName evidence="6">branched-chain-amino-acid transaminase</fullName>
        <ecNumber evidence="6">2.6.1.42</ecNumber>
    </recommendedName>
</protein>
<dbReference type="EC" id="2.6.1.42" evidence="6"/>
<accession>A0ABU1M1D2</accession>
<evidence type="ECO:0000256" key="6">
    <source>
        <dbReference type="ARBA" id="ARBA00013053"/>
    </source>
</evidence>
<sequence>MNSVSMPHVWLNGHVLPADSAFLSTNDRGFLLADGVFETVRVQGSRPLWLDDHLARLRRGAAAFSISVPFTDDVLRAAVDNLLRCEAHEAAALRITLTRGSTALRGLWNRAEVTSATLLMTVAGRLPLPAQRLVVARSTRRNDFSPLSRMKSLNYGDNLLARKEALERGATDALLMNTRDNFACACVGNVFFRVDGIWSTPPEAEGVLPGLARQRLLRLLPAIERPMPACDLERVEAALVSNSLDCAVVTHLDGRALAFADKPEACTALYADEPFEGQR</sequence>
<keyword evidence="11" id="KW-1185">Reference proteome</keyword>
<dbReference type="Pfam" id="PF01063">
    <property type="entry name" value="Aminotran_4"/>
    <property type="match status" value="1"/>
</dbReference>
<gene>
    <name evidence="10" type="ORF">J2804_006258</name>
</gene>
<evidence type="ECO:0000313" key="11">
    <source>
        <dbReference type="Proteomes" id="UP001264340"/>
    </source>
</evidence>
<dbReference type="PANTHER" id="PTHR42743:SF11">
    <property type="entry name" value="AMINODEOXYCHORISMATE LYASE"/>
    <property type="match status" value="1"/>
</dbReference>
<name>A0ABU1M1D2_9BURK</name>
<keyword evidence="10" id="KW-0032">Aminotransferase</keyword>
<reference evidence="10 11" key="1">
    <citation type="submission" date="2023-07" db="EMBL/GenBank/DDBJ databases">
        <title>Sorghum-associated microbial communities from plants grown in Nebraska, USA.</title>
        <authorList>
            <person name="Schachtman D."/>
        </authorList>
    </citation>
    <scope>NUCLEOTIDE SEQUENCE [LARGE SCALE GENOMIC DNA]</scope>
    <source>
        <strain evidence="10 11">DS1316</strain>
    </source>
</reference>
<comment type="catalytic activity">
    <reaction evidence="8">
        <text>L-isoleucine + 2-oxoglutarate = (S)-3-methyl-2-oxopentanoate + L-glutamate</text>
        <dbReference type="Rhea" id="RHEA:24801"/>
        <dbReference type="ChEBI" id="CHEBI:16810"/>
        <dbReference type="ChEBI" id="CHEBI:29985"/>
        <dbReference type="ChEBI" id="CHEBI:35146"/>
        <dbReference type="ChEBI" id="CHEBI:58045"/>
        <dbReference type="EC" id="2.6.1.42"/>
    </reaction>
</comment>
<keyword evidence="10" id="KW-0456">Lyase</keyword>
<evidence type="ECO:0000256" key="9">
    <source>
        <dbReference type="ARBA" id="ARBA00049229"/>
    </source>
</evidence>
<comment type="similarity">
    <text evidence="5">Belongs to the class-IV pyridoxal-phosphate-dependent aminotransferase family.</text>
</comment>
<evidence type="ECO:0000256" key="4">
    <source>
        <dbReference type="ARBA" id="ARBA00005072"/>
    </source>
</evidence>